<evidence type="ECO:0000313" key="2">
    <source>
        <dbReference type="EnsemblPlants" id="KEH40545"/>
    </source>
</evidence>
<keyword evidence="3" id="KW-1185">Reference proteome</keyword>
<dbReference type="EMBL" id="CM001217">
    <property type="protein sequence ID" value="KEH40545.1"/>
    <property type="molecule type" value="Genomic_DNA"/>
</dbReference>
<reference evidence="2" key="3">
    <citation type="submission" date="2015-04" db="UniProtKB">
        <authorList>
            <consortium name="EnsemblPlants"/>
        </authorList>
    </citation>
    <scope>IDENTIFICATION</scope>
    <source>
        <strain evidence="2">cv. Jemalong A17</strain>
    </source>
</reference>
<reference evidence="1 3" key="2">
    <citation type="journal article" date="2014" name="BMC Genomics">
        <title>An improved genome release (version Mt4.0) for the model legume Medicago truncatula.</title>
        <authorList>
            <person name="Tang H."/>
            <person name="Krishnakumar V."/>
            <person name="Bidwell S."/>
            <person name="Rosen B."/>
            <person name="Chan A."/>
            <person name="Zhou S."/>
            <person name="Gentzbittel L."/>
            <person name="Childs K.L."/>
            <person name="Yandell M."/>
            <person name="Gundlach H."/>
            <person name="Mayer K.F."/>
            <person name="Schwartz D.C."/>
            <person name="Town C.D."/>
        </authorList>
    </citation>
    <scope>GENOME REANNOTATION</scope>
    <source>
        <strain evidence="1">A17</strain>
        <strain evidence="2 3">cv. Jemalong A17</strain>
    </source>
</reference>
<evidence type="ECO:0000313" key="3">
    <source>
        <dbReference type="Proteomes" id="UP000002051"/>
    </source>
</evidence>
<sequence>MASQSKEQSKLIRLKDLMPSYPRKTPQLPISELRGWQYMKLKEPIVKDGVKVYWETKRLANEVEDPKVVTPNQGVVKLFNIYVVNVIKRLIDMIVAKCAGRVVKIYLPHKKNLVLISGVAHLRDILALVKEIKITCLIVDSWINVIVDNIEGLKSLDHAKSFKIPRLKDHDPTTLTFMRSSIDVKLERTFLLVFGHDDNVRSFLVANVGLVGISGCEIRHGQGIMMLKVVVVMADVGGKRRFKIILLLSPFYNECRLRFCHTY</sequence>
<gene>
    <name evidence="1" type="ordered locus">MTR_1g030680</name>
</gene>
<dbReference type="Proteomes" id="UP000002051">
    <property type="component" value="Unassembled WGS sequence"/>
</dbReference>
<dbReference type="HOGENOM" id="CLU_1059106_0_0_1"/>
<reference evidence="1 3" key="1">
    <citation type="journal article" date="2011" name="Nature">
        <title>The Medicago genome provides insight into the evolution of rhizobial symbioses.</title>
        <authorList>
            <person name="Young N.D."/>
            <person name="Debelle F."/>
            <person name="Oldroyd G.E."/>
            <person name="Geurts R."/>
            <person name="Cannon S.B."/>
            <person name="Udvardi M.K."/>
            <person name="Benedito V.A."/>
            <person name="Mayer K.F."/>
            <person name="Gouzy J."/>
            <person name="Schoof H."/>
            <person name="Van de Peer Y."/>
            <person name="Proost S."/>
            <person name="Cook D.R."/>
            <person name="Meyers B.C."/>
            <person name="Spannagl M."/>
            <person name="Cheung F."/>
            <person name="De Mita S."/>
            <person name="Krishnakumar V."/>
            <person name="Gundlach H."/>
            <person name="Zhou S."/>
            <person name="Mudge J."/>
            <person name="Bharti A.K."/>
            <person name="Murray J.D."/>
            <person name="Naoumkina M.A."/>
            <person name="Rosen B."/>
            <person name="Silverstein K.A."/>
            <person name="Tang H."/>
            <person name="Rombauts S."/>
            <person name="Zhao P.X."/>
            <person name="Zhou P."/>
            <person name="Barbe V."/>
            <person name="Bardou P."/>
            <person name="Bechner M."/>
            <person name="Bellec A."/>
            <person name="Berger A."/>
            <person name="Berges H."/>
            <person name="Bidwell S."/>
            <person name="Bisseling T."/>
            <person name="Choisne N."/>
            <person name="Couloux A."/>
            <person name="Denny R."/>
            <person name="Deshpande S."/>
            <person name="Dai X."/>
            <person name="Doyle J.J."/>
            <person name="Dudez A.M."/>
            <person name="Farmer A.D."/>
            <person name="Fouteau S."/>
            <person name="Franken C."/>
            <person name="Gibelin C."/>
            <person name="Gish J."/>
            <person name="Goldstein S."/>
            <person name="Gonzalez A.J."/>
            <person name="Green P.J."/>
            <person name="Hallab A."/>
            <person name="Hartog M."/>
            <person name="Hua A."/>
            <person name="Humphray S.J."/>
            <person name="Jeong D.H."/>
            <person name="Jing Y."/>
            <person name="Jocker A."/>
            <person name="Kenton S.M."/>
            <person name="Kim D.J."/>
            <person name="Klee K."/>
            <person name="Lai H."/>
            <person name="Lang C."/>
            <person name="Lin S."/>
            <person name="Macmil S.L."/>
            <person name="Magdelenat G."/>
            <person name="Matthews L."/>
            <person name="McCorrison J."/>
            <person name="Monaghan E.L."/>
            <person name="Mun J.H."/>
            <person name="Najar F.Z."/>
            <person name="Nicholson C."/>
            <person name="Noirot C."/>
            <person name="O'Bleness M."/>
            <person name="Paule C.R."/>
            <person name="Poulain J."/>
            <person name="Prion F."/>
            <person name="Qin B."/>
            <person name="Qu C."/>
            <person name="Retzel E.F."/>
            <person name="Riddle C."/>
            <person name="Sallet E."/>
            <person name="Samain S."/>
            <person name="Samson N."/>
            <person name="Sanders I."/>
            <person name="Saurat O."/>
            <person name="Scarpelli C."/>
            <person name="Schiex T."/>
            <person name="Segurens B."/>
            <person name="Severin A.J."/>
            <person name="Sherrier D.J."/>
            <person name="Shi R."/>
            <person name="Sims S."/>
            <person name="Singer S.R."/>
            <person name="Sinharoy S."/>
            <person name="Sterck L."/>
            <person name="Viollet A."/>
            <person name="Wang B.B."/>
            <person name="Wang K."/>
            <person name="Wang M."/>
            <person name="Wang X."/>
            <person name="Warfsmann J."/>
            <person name="Weissenbach J."/>
            <person name="White D.D."/>
            <person name="White J.D."/>
            <person name="Wiley G.B."/>
            <person name="Wincker P."/>
            <person name="Xing Y."/>
            <person name="Yang L."/>
            <person name="Yao Z."/>
            <person name="Ying F."/>
            <person name="Zhai J."/>
            <person name="Zhou L."/>
            <person name="Zuber A."/>
            <person name="Denarie J."/>
            <person name="Dixon R.A."/>
            <person name="May G.D."/>
            <person name="Schwartz D.C."/>
            <person name="Rogers J."/>
            <person name="Quetier F."/>
            <person name="Town C.D."/>
            <person name="Roe B.A."/>
        </authorList>
    </citation>
    <scope>NUCLEOTIDE SEQUENCE [LARGE SCALE GENOMIC DNA]</scope>
    <source>
        <strain evidence="1">A17</strain>
        <strain evidence="2 3">cv. Jemalong A17</strain>
    </source>
</reference>
<accession>A0A072VQX9</accession>
<name>A0A072VQX9_MEDTR</name>
<protein>
    <submittedName>
        <fullName evidence="1 2">Uncharacterized protein</fullName>
    </submittedName>
</protein>
<dbReference type="AlphaFoldDB" id="A0A072VQX9"/>
<organism evidence="1 3">
    <name type="scientific">Medicago truncatula</name>
    <name type="common">Barrel medic</name>
    <name type="synonym">Medicago tribuloides</name>
    <dbReference type="NCBI Taxonomy" id="3880"/>
    <lineage>
        <taxon>Eukaryota</taxon>
        <taxon>Viridiplantae</taxon>
        <taxon>Streptophyta</taxon>
        <taxon>Embryophyta</taxon>
        <taxon>Tracheophyta</taxon>
        <taxon>Spermatophyta</taxon>
        <taxon>Magnoliopsida</taxon>
        <taxon>eudicotyledons</taxon>
        <taxon>Gunneridae</taxon>
        <taxon>Pentapetalae</taxon>
        <taxon>rosids</taxon>
        <taxon>fabids</taxon>
        <taxon>Fabales</taxon>
        <taxon>Fabaceae</taxon>
        <taxon>Papilionoideae</taxon>
        <taxon>50 kb inversion clade</taxon>
        <taxon>NPAAA clade</taxon>
        <taxon>Hologalegina</taxon>
        <taxon>IRL clade</taxon>
        <taxon>Trifolieae</taxon>
        <taxon>Medicago</taxon>
    </lineage>
</organism>
<dbReference type="EnsemblPlants" id="KEH40545">
    <property type="protein sequence ID" value="KEH40545"/>
    <property type="gene ID" value="MTR_1g030680"/>
</dbReference>
<evidence type="ECO:0000313" key="1">
    <source>
        <dbReference type="EMBL" id="KEH40545.1"/>
    </source>
</evidence>
<proteinExistence type="predicted"/>